<dbReference type="OrthoDB" id="2902148at2"/>
<comment type="caution">
    <text evidence="12">The sequence shown here is derived from an EMBL/GenBank/DDBJ whole genome shotgun (WGS) entry which is preliminary data.</text>
</comment>
<evidence type="ECO:0000256" key="10">
    <source>
        <dbReference type="ARBA" id="ARBA00040345"/>
    </source>
</evidence>
<evidence type="ECO:0000256" key="9">
    <source>
        <dbReference type="ARBA" id="ARBA00038120"/>
    </source>
</evidence>
<dbReference type="GO" id="GO:0016117">
    <property type="term" value="P:carotenoid biosynthetic process"/>
    <property type="evidence" value="ECO:0007669"/>
    <property type="project" value="UniProtKB-KW"/>
</dbReference>
<keyword evidence="3" id="KW-0328">Glycosyltransferase</keyword>
<dbReference type="SUPFAM" id="SSF53448">
    <property type="entry name" value="Nucleotide-diphospho-sugar transferases"/>
    <property type="match status" value="1"/>
</dbReference>
<evidence type="ECO:0000313" key="13">
    <source>
        <dbReference type="Proteomes" id="UP000050929"/>
    </source>
</evidence>
<proteinExistence type="inferred from homology"/>
<evidence type="ECO:0000256" key="6">
    <source>
        <dbReference type="ARBA" id="ARBA00023136"/>
    </source>
</evidence>
<dbReference type="GO" id="GO:0016757">
    <property type="term" value="F:glycosyltransferase activity"/>
    <property type="evidence" value="ECO:0007669"/>
    <property type="project" value="UniProtKB-KW"/>
</dbReference>
<comment type="pathway">
    <text evidence="8">Carotenoid biosynthesis; staphyloxanthin biosynthesis; staphyloxanthin from farnesyl diphosphate: step 4/5.</text>
</comment>
<dbReference type="PANTHER" id="PTHR43646">
    <property type="entry name" value="GLYCOSYLTRANSFERASE"/>
    <property type="match status" value="1"/>
</dbReference>
<keyword evidence="4" id="KW-0808">Transferase</keyword>
<reference evidence="12 13" key="1">
    <citation type="journal article" date="2015" name="Genome Announc.">
        <title>Expanding the biotechnology potential of lactobacilli through comparative genomics of 213 strains and associated genera.</title>
        <authorList>
            <person name="Sun Z."/>
            <person name="Harris H.M."/>
            <person name="McCann A."/>
            <person name="Guo C."/>
            <person name="Argimon S."/>
            <person name="Zhang W."/>
            <person name="Yang X."/>
            <person name="Jeffery I.B."/>
            <person name="Cooney J.C."/>
            <person name="Kagawa T.F."/>
            <person name="Liu W."/>
            <person name="Song Y."/>
            <person name="Salvetti E."/>
            <person name="Wrobel A."/>
            <person name="Rasinkangas P."/>
            <person name="Parkhill J."/>
            <person name="Rea M.C."/>
            <person name="O'Sullivan O."/>
            <person name="Ritari J."/>
            <person name="Douillard F.P."/>
            <person name="Paul Ross R."/>
            <person name="Yang R."/>
            <person name="Briner A.E."/>
            <person name="Felis G.E."/>
            <person name="de Vos W.M."/>
            <person name="Barrangou R."/>
            <person name="Klaenhammer T.R."/>
            <person name="Caufield P.W."/>
            <person name="Cui Y."/>
            <person name="Zhang H."/>
            <person name="O'Toole P.W."/>
        </authorList>
    </citation>
    <scope>NUCLEOTIDE SEQUENCE [LARGE SCALE GENOMIC DNA]</scope>
    <source>
        <strain evidence="12 13">DSM 20183</strain>
    </source>
</reference>
<dbReference type="Gene3D" id="3.90.550.10">
    <property type="entry name" value="Spore Coat Polysaccharide Biosynthesis Protein SpsA, Chain A"/>
    <property type="match status" value="1"/>
</dbReference>
<evidence type="ECO:0000256" key="4">
    <source>
        <dbReference type="ARBA" id="ARBA00022679"/>
    </source>
</evidence>
<dbReference type="EMBL" id="AZDG01000021">
    <property type="protein sequence ID" value="KRK63840.1"/>
    <property type="molecule type" value="Genomic_DNA"/>
</dbReference>
<dbReference type="RefSeq" id="WP_057766919.1">
    <property type="nucleotide sequence ID" value="NZ_AZDG01000021.1"/>
</dbReference>
<dbReference type="PATRIC" id="fig|1423811.3.peg.1092"/>
<dbReference type="InterPro" id="IPR001173">
    <property type="entry name" value="Glyco_trans_2-like"/>
</dbReference>
<comment type="similarity">
    <text evidence="9">Belongs to the glycosyltransferase 2 family. CrtQ subfamily.</text>
</comment>
<dbReference type="Proteomes" id="UP000050929">
    <property type="component" value="Unassembled WGS sequence"/>
</dbReference>
<evidence type="ECO:0000256" key="8">
    <source>
        <dbReference type="ARBA" id="ARBA00037904"/>
    </source>
</evidence>
<dbReference type="PANTHER" id="PTHR43646:SF2">
    <property type="entry name" value="GLYCOSYLTRANSFERASE 2-LIKE DOMAIN-CONTAINING PROTEIN"/>
    <property type="match status" value="1"/>
</dbReference>
<comment type="subcellular location">
    <subcellularLocation>
        <location evidence="1">Cell membrane</location>
    </subcellularLocation>
</comment>
<dbReference type="InterPro" id="IPR029044">
    <property type="entry name" value="Nucleotide-diphossugar_trans"/>
</dbReference>
<dbReference type="GO" id="GO:0005886">
    <property type="term" value="C:plasma membrane"/>
    <property type="evidence" value="ECO:0007669"/>
    <property type="project" value="UniProtKB-SubCell"/>
</dbReference>
<keyword evidence="6" id="KW-0472">Membrane</keyword>
<dbReference type="STRING" id="1423811.FC72_GL001079"/>
<comment type="function">
    <text evidence="7">Catalyzes the glycosylation of 4,4'-diaponeurosporenoate, i.e. the esterification of glucose at the C1'' position with the carboxyl group of 4,4'-diaponeurosporenic acid, to form glycosyl-4,4'-diaponeurosporenoate. This is a step in the biosynthesis of staphyloxanthin, an orange pigment present in most staphylococci strains.</text>
</comment>
<evidence type="ECO:0000313" key="12">
    <source>
        <dbReference type="EMBL" id="KRK63840.1"/>
    </source>
</evidence>
<evidence type="ECO:0000259" key="11">
    <source>
        <dbReference type="Pfam" id="PF00535"/>
    </source>
</evidence>
<accession>A0A0R1IX69</accession>
<evidence type="ECO:0000256" key="3">
    <source>
        <dbReference type="ARBA" id="ARBA00022676"/>
    </source>
</evidence>
<organism evidence="12 13">
    <name type="scientific">Companilactobacillus tucceti DSM 20183</name>
    <dbReference type="NCBI Taxonomy" id="1423811"/>
    <lineage>
        <taxon>Bacteria</taxon>
        <taxon>Bacillati</taxon>
        <taxon>Bacillota</taxon>
        <taxon>Bacilli</taxon>
        <taxon>Lactobacillales</taxon>
        <taxon>Lactobacillaceae</taxon>
        <taxon>Companilactobacillus</taxon>
    </lineage>
</organism>
<dbReference type="InterPro" id="IPR026461">
    <property type="entry name" value="Trfase_2_rSAM/seldom_assoc"/>
</dbReference>
<dbReference type="AlphaFoldDB" id="A0A0R1IX69"/>
<sequence>MWLTIIIPTYHDDKSLKKIINEIKSWQPKDVEVIVVDGEKRTRPTWLPEMVTYLSSKANRGYQLKLGAKKAQANKLLFLHADSHFINGSPLKLLKKTTAQIGFFRIHFDDSALFFKVLAFSSNIRAKKLKLIFGDQGLFVTKRIYQMAGGFPVLPLMEDYEFSRNLSKLHIDFTQFNMPIMTSARKYQNEGHFKTFFRMQKIRFFYRMGIDPEILKRMYYRRG</sequence>
<keyword evidence="13" id="KW-1185">Reference proteome</keyword>
<gene>
    <name evidence="12" type="ORF">FC72_GL001079</name>
</gene>
<evidence type="ECO:0000256" key="7">
    <source>
        <dbReference type="ARBA" id="ARBA00037281"/>
    </source>
</evidence>
<dbReference type="Pfam" id="PF00535">
    <property type="entry name" value="Glycos_transf_2"/>
    <property type="match status" value="1"/>
</dbReference>
<evidence type="ECO:0000256" key="5">
    <source>
        <dbReference type="ARBA" id="ARBA00022746"/>
    </source>
</evidence>
<dbReference type="NCBIfam" id="TIGR04283">
    <property type="entry name" value="glyco_like_mftF"/>
    <property type="match status" value="1"/>
</dbReference>
<name>A0A0R1IX69_9LACO</name>
<keyword evidence="2" id="KW-1003">Cell membrane</keyword>
<keyword evidence="5" id="KW-0125">Carotenoid biosynthesis</keyword>
<evidence type="ECO:0000256" key="2">
    <source>
        <dbReference type="ARBA" id="ARBA00022475"/>
    </source>
</evidence>
<feature type="domain" description="Glycosyltransferase 2-like" evidence="11">
    <location>
        <begin position="4"/>
        <end position="96"/>
    </location>
</feature>
<protein>
    <recommendedName>
        <fullName evidence="10">4,4'-diaponeurosporenoate glycosyltransferase</fullName>
    </recommendedName>
</protein>
<evidence type="ECO:0000256" key="1">
    <source>
        <dbReference type="ARBA" id="ARBA00004236"/>
    </source>
</evidence>